<evidence type="ECO:0000313" key="1">
    <source>
        <dbReference type="EMBL" id="TDQ79557.1"/>
    </source>
</evidence>
<keyword evidence="2" id="KW-1185">Reference proteome</keyword>
<dbReference type="Gene3D" id="3.40.960.10">
    <property type="entry name" value="VSR Endonuclease"/>
    <property type="match status" value="1"/>
</dbReference>
<proteinExistence type="predicted"/>
<organism evidence="1 2">
    <name type="scientific">Sphingobacterium yanglingense</name>
    <dbReference type="NCBI Taxonomy" id="1437280"/>
    <lineage>
        <taxon>Bacteria</taxon>
        <taxon>Pseudomonadati</taxon>
        <taxon>Bacteroidota</taxon>
        <taxon>Sphingobacteriia</taxon>
        <taxon>Sphingobacteriales</taxon>
        <taxon>Sphingobacteriaceae</taxon>
        <taxon>Sphingobacterium</taxon>
    </lineage>
</organism>
<comment type="caution">
    <text evidence="1">The sequence shown here is derived from an EMBL/GenBank/DDBJ whole genome shotgun (WGS) entry which is preliminary data.</text>
</comment>
<dbReference type="RefSeq" id="WP_133583338.1">
    <property type="nucleotide sequence ID" value="NZ_SNYV01000011.1"/>
</dbReference>
<dbReference type="Proteomes" id="UP000295292">
    <property type="component" value="Unassembled WGS sequence"/>
</dbReference>
<accession>A0A4R6WKT8</accession>
<name>A0A4R6WKT8_9SPHI</name>
<gene>
    <name evidence="1" type="ORF">CLV99_1000</name>
</gene>
<reference evidence="1 2" key="1">
    <citation type="submission" date="2019-03" db="EMBL/GenBank/DDBJ databases">
        <title>Genomic Encyclopedia of Archaeal and Bacterial Type Strains, Phase II (KMG-II): from individual species to whole genera.</title>
        <authorList>
            <person name="Goeker M."/>
        </authorList>
    </citation>
    <scope>NUCLEOTIDE SEQUENCE [LARGE SCALE GENOMIC DNA]</scope>
    <source>
        <strain evidence="1 2">DSM 28353</strain>
    </source>
</reference>
<evidence type="ECO:0008006" key="3">
    <source>
        <dbReference type="Google" id="ProtNLM"/>
    </source>
</evidence>
<protein>
    <recommendedName>
        <fullName evidence="3">Very-short-patch-repair endonuclease</fullName>
    </recommendedName>
</protein>
<dbReference type="EMBL" id="SNYV01000011">
    <property type="protein sequence ID" value="TDQ79557.1"/>
    <property type="molecule type" value="Genomic_DNA"/>
</dbReference>
<dbReference type="AlphaFoldDB" id="A0A4R6WKT8"/>
<sequence>MAKSNWGTAFAKNLKQNGWVEVNGVIKRKNNLTEEEKVQICISTAKKKHNRSTGLKTAWIDDYRNLRNKEHQKDLFIQFIKQELGLEVWPEFYFTLDRQFRIDYAIPLALDGSVMKIAIEQEGGIWMKGNSGHSSGTGIKRDMEKGNLLQSLGWKLIRRQPSEMLSMETLGLIQKILF</sequence>
<evidence type="ECO:0000313" key="2">
    <source>
        <dbReference type="Proteomes" id="UP000295292"/>
    </source>
</evidence>
<dbReference type="OrthoDB" id="583593at2"/>